<dbReference type="InterPro" id="IPR051201">
    <property type="entry name" value="Chloro_Bact_Ser_Proteases"/>
</dbReference>
<keyword evidence="2" id="KW-0645">Protease</keyword>
<protein>
    <submittedName>
        <fullName evidence="7">Trypsin-like peptidase domain-containing protein</fullName>
    </submittedName>
</protein>
<evidence type="ECO:0000313" key="8">
    <source>
        <dbReference type="Proteomes" id="UP000657385"/>
    </source>
</evidence>
<dbReference type="PANTHER" id="PTHR43343:SF3">
    <property type="entry name" value="PROTEASE DO-LIKE 8, CHLOROPLASTIC"/>
    <property type="match status" value="1"/>
</dbReference>
<keyword evidence="5" id="KW-1133">Transmembrane helix</keyword>
<feature type="domain" description="PDZ" evidence="6">
    <location>
        <begin position="332"/>
        <end position="401"/>
    </location>
</feature>
<keyword evidence="3" id="KW-0378">Hydrolase</keyword>
<accession>A0A931FDK8</accession>
<dbReference type="SMART" id="SM00228">
    <property type="entry name" value="PDZ"/>
    <property type="match status" value="1"/>
</dbReference>
<dbReference type="InterPro" id="IPR009003">
    <property type="entry name" value="Peptidase_S1_PA"/>
</dbReference>
<evidence type="ECO:0000256" key="4">
    <source>
        <dbReference type="SAM" id="MobiDB-lite"/>
    </source>
</evidence>
<dbReference type="PRINTS" id="PR00834">
    <property type="entry name" value="PROTEASES2C"/>
</dbReference>
<evidence type="ECO:0000256" key="2">
    <source>
        <dbReference type="ARBA" id="ARBA00022670"/>
    </source>
</evidence>
<dbReference type="PANTHER" id="PTHR43343">
    <property type="entry name" value="PEPTIDASE S12"/>
    <property type="match status" value="1"/>
</dbReference>
<dbReference type="SUPFAM" id="SSF50494">
    <property type="entry name" value="Trypsin-like serine proteases"/>
    <property type="match status" value="1"/>
</dbReference>
<evidence type="ECO:0000256" key="1">
    <source>
        <dbReference type="ARBA" id="ARBA00010541"/>
    </source>
</evidence>
<feature type="compositionally biased region" description="Pro residues" evidence="4">
    <location>
        <begin position="1"/>
        <end position="15"/>
    </location>
</feature>
<dbReference type="GO" id="GO:0004252">
    <property type="term" value="F:serine-type endopeptidase activity"/>
    <property type="evidence" value="ECO:0007669"/>
    <property type="project" value="InterPro"/>
</dbReference>
<evidence type="ECO:0000259" key="6">
    <source>
        <dbReference type="SMART" id="SM00228"/>
    </source>
</evidence>
<comment type="caution">
    <text evidence="7">The sequence shown here is derived from an EMBL/GenBank/DDBJ whole genome shotgun (WGS) entry which is preliminary data.</text>
</comment>
<feature type="region of interest" description="Disordered" evidence="4">
    <location>
        <begin position="1"/>
        <end position="37"/>
    </location>
</feature>
<dbReference type="InterPro" id="IPR001478">
    <property type="entry name" value="PDZ"/>
</dbReference>
<dbReference type="GO" id="GO:0006508">
    <property type="term" value="P:proteolysis"/>
    <property type="evidence" value="ECO:0007669"/>
    <property type="project" value="UniProtKB-KW"/>
</dbReference>
<proteinExistence type="inferred from homology"/>
<keyword evidence="5" id="KW-0472">Membrane</keyword>
<dbReference type="Gene3D" id="2.30.42.10">
    <property type="match status" value="1"/>
</dbReference>
<organism evidence="7 8">
    <name type="scientific">Streptacidiphilus fuscans</name>
    <dbReference type="NCBI Taxonomy" id="2789292"/>
    <lineage>
        <taxon>Bacteria</taxon>
        <taxon>Bacillati</taxon>
        <taxon>Actinomycetota</taxon>
        <taxon>Actinomycetes</taxon>
        <taxon>Kitasatosporales</taxon>
        <taxon>Streptomycetaceae</taxon>
        <taxon>Streptacidiphilus</taxon>
    </lineage>
</organism>
<dbReference type="Pfam" id="PF13365">
    <property type="entry name" value="Trypsin_2"/>
    <property type="match status" value="1"/>
</dbReference>
<evidence type="ECO:0000313" key="7">
    <source>
        <dbReference type="EMBL" id="MBF9070817.1"/>
    </source>
</evidence>
<evidence type="ECO:0000256" key="3">
    <source>
        <dbReference type="ARBA" id="ARBA00022801"/>
    </source>
</evidence>
<keyword evidence="8" id="KW-1185">Reference proteome</keyword>
<dbReference type="InterPro" id="IPR001940">
    <property type="entry name" value="Peptidase_S1C"/>
</dbReference>
<dbReference type="Gene3D" id="2.40.10.10">
    <property type="entry name" value="Trypsin-like serine proteases"/>
    <property type="match status" value="2"/>
</dbReference>
<dbReference type="AlphaFoldDB" id="A0A931FDK8"/>
<dbReference type="Pfam" id="PF13180">
    <property type="entry name" value="PDZ_2"/>
    <property type="match status" value="1"/>
</dbReference>
<keyword evidence="5" id="KW-0812">Transmembrane</keyword>
<gene>
    <name evidence="7" type="ORF">I2501_22645</name>
</gene>
<dbReference type="Proteomes" id="UP000657385">
    <property type="component" value="Unassembled WGS sequence"/>
</dbReference>
<comment type="similarity">
    <text evidence="1">Belongs to the peptidase S1C family.</text>
</comment>
<feature type="transmembrane region" description="Helical" evidence="5">
    <location>
        <begin position="52"/>
        <end position="75"/>
    </location>
</feature>
<dbReference type="InterPro" id="IPR036034">
    <property type="entry name" value="PDZ_sf"/>
</dbReference>
<dbReference type="InterPro" id="IPR043504">
    <property type="entry name" value="Peptidase_S1_PA_chymotrypsin"/>
</dbReference>
<evidence type="ECO:0000256" key="5">
    <source>
        <dbReference type="SAM" id="Phobius"/>
    </source>
</evidence>
<name>A0A931FDK8_9ACTN</name>
<sequence length="418" mass="41572">MAQAPAGPPQPPQQPPIWQAAPMPPLPEAPVGPFGAGQIVEKPKSAGSRRGVFIALLAATAIVAGAVGGGIGSWLEGRNTAGSSSTTVTAASNPNGLSRPAGSIAAIAAKALPSVVTIEASGSSESGTGTGFVFDTQGHILTNNHVVAPSIGGGKLTVKFADGSSYNASVVGRAQGYDVAVIKLDSVPKEKLVPLPLGDSDAVQVGDTTIAIGAPFGLSGTVTSGIVSAKNRPVASGDQSTSQTSYMNALQTDASINPGNSGGPLMNASGQVIGIDSAIQSTSSSTSGGQSGSIGLGFAIPINQAKWVAAQLIQTGVPTYPILGVLRDDSYQGDGAKISSTPVQGTPAVTPGGPADQAGLKPGDVITQLDGVLIDSGPTLVSEIWAHHPGDKVAVVYTRNGQSHTTTVTLGKRVGDNQ</sequence>
<reference evidence="7" key="1">
    <citation type="submission" date="2020-11" db="EMBL/GenBank/DDBJ databases">
        <title>Isolation and identification of active actinomycetes.</title>
        <authorList>
            <person name="Yu B."/>
        </authorList>
    </citation>
    <scope>NUCLEOTIDE SEQUENCE</scope>
    <source>
        <strain evidence="7">NEAU-YB345</strain>
    </source>
</reference>
<dbReference type="SUPFAM" id="SSF50156">
    <property type="entry name" value="PDZ domain-like"/>
    <property type="match status" value="1"/>
</dbReference>
<dbReference type="EMBL" id="JADPRT010000009">
    <property type="protein sequence ID" value="MBF9070817.1"/>
    <property type="molecule type" value="Genomic_DNA"/>
</dbReference>